<accession>A0A0B7AA98</accession>
<dbReference type="EMBL" id="HACG01031039">
    <property type="protein sequence ID" value="CEK77904.1"/>
    <property type="molecule type" value="Transcribed_RNA"/>
</dbReference>
<dbReference type="AlphaFoldDB" id="A0A0B7AA98"/>
<feature type="region of interest" description="Disordered" evidence="1">
    <location>
        <begin position="275"/>
        <end position="299"/>
    </location>
</feature>
<feature type="compositionally biased region" description="Low complexity" evidence="1">
    <location>
        <begin position="281"/>
        <end position="292"/>
    </location>
</feature>
<organism evidence="4">
    <name type="scientific">Arion vulgaris</name>
    <dbReference type="NCBI Taxonomy" id="1028688"/>
    <lineage>
        <taxon>Eukaryota</taxon>
        <taxon>Metazoa</taxon>
        <taxon>Spiralia</taxon>
        <taxon>Lophotrochozoa</taxon>
        <taxon>Mollusca</taxon>
        <taxon>Gastropoda</taxon>
        <taxon>Heterobranchia</taxon>
        <taxon>Euthyneura</taxon>
        <taxon>Panpulmonata</taxon>
        <taxon>Eupulmonata</taxon>
        <taxon>Stylommatophora</taxon>
        <taxon>Helicina</taxon>
        <taxon>Arionoidea</taxon>
        <taxon>Arionidae</taxon>
        <taxon>Arion</taxon>
    </lineage>
</organism>
<keyword evidence="2" id="KW-1133">Transmembrane helix</keyword>
<protein>
    <recommendedName>
        <fullName evidence="5">MARVEL domain-containing protein</fullName>
    </recommendedName>
</protein>
<feature type="transmembrane region" description="Helical" evidence="2">
    <location>
        <begin position="166"/>
        <end position="187"/>
    </location>
</feature>
<gene>
    <name evidence="4" type="primary">ORF107261</name>
</gene>
<evidence type="ECO:0000313" key="4">
    <source>
        <dbReference type="EMBL" id="CEK77904.1"/>
    </source>
</evidence>
<feature type="signal peptide" evidence="3">
    <location>
        <begin position="1"/>
        <end position="17"/>
    </location>
</feature>
<keyword evidence="3" id="KW-0732">Signal</keyword>
<evidence type="ECO:0000256" key="1">
    <source>
        <dbReference type="SAM" id="MobiDB-lite"/>
    </source>
</evidence>
<keyword evidence="2" id="KW-0812">Transmembrane</keyword>
<feature type="chain" id="PRO_5002111541" description="MARVEL domain-containing protein" evidence="3">
    <location>
        <begin position="18"/>
        <end position="299"/>
    </location>
</feature>
<reference evidence="4" key="1">
    <citation type="submission" date="2014-12" db="EMBL/GenBank/DDBJ databases">
        <title>Insight into the proteome of Arion vulgaris.</title>
        <authorList>
            <person name="Aradska J."/>
            <person name="Bulat T."/>
            <person name="Smidak R."/>
            <person name="Sarate P."/>
            <person name="Gangsoo J."/>
            <person name="Sialana F."/>
            <person name="Bilban M."/>
            <person name="Lubec G."/>
        </authorList>
    </citation>
    <scope>NUCLEOTIDE SEQUENCE</scope>
    <source>
        <tissue evidence="4">Skin</tissue>
    </source>
</reference>
<feature type="transmembrane region" description="Helical" evidence="2">
    <location>
        <begin position="94"/>
        <end position="116"/>
    </location>
</feature>
<keyword evidence="2" id="KW-0472">Membrane</keyword>
<feature type="transmembrane region" description="Helical" evidence="2">
    <location>
        <begin position="66"/>
        <end position="87"/>
    </location>
</feature>
<dbReference type="Gene3D" id="1.20.140.150">
    <property type="match status" value="1"/>
</dbReference>
<evidence type="ECO:0000256" key="2">
    <source>
        <dbReference type="SAM" id="Phobius"/>
    </source>
</evidence>
<name>A0A0B7AA98_9EUPU</name>
<evidence type="ECO:0008006" key="5">
    <source>
        <dbReference type="Google" id="ProtNLM"/>
    </source>
</evidence>
<sequence length="299" mass="33474">MVIAPVWFFLIFSPTDGTFGSQPVVRELSIESGLFFLKATEFDNWIFTDTFTGRDAVPKQIQTAQFFSVFASCILFACIPAGLLLICRRLASPTALLILAAAVTLGALSEVLVIIFCGDVFRRSSCDPYGSSNCKYEDNLVWRMVPIYTQLYRNEPNTTPYVQPQWAFFIAIIGALITIAAAVMFWIEALRTCRTVEKIRYQQLRQSRDPFENEFDPYAGKKYRYLPPSQQGPNSYGMQPVFHSVRYDGTVLAPPPSFDNSYTAPAMFVHPSSRYEGRGGPPSTISSTSGPIVSREIDL</sequence>
<proteinExistence type="predicted"/>
<evidence type="ECO:0000256" key="3">
    <source>
        <dbReference type="SAM" id="SignalP"/>
    </source>
</evidence>